<sequence>MIKSIVKTQFKHFSTLQQKQPKKLRILSLHGYNNTKEIAEYQSKQFRKVFENVADFSFIDAPYFITNDSPHKALLSLGFQPPFRSWFQLRKVEAELQQNMINNKYNEVFGVEKSINLIVEEINQKGPFDGFMTFSQGSLMFRYFYRVAMDIAIHEQLVKIEEMPKFLISIGGVFFSDKKVNYKDQKFKQDDYIFPIDSIHINGIKDEFMDILNESGQFQNPIVINHQGGHSFPKKMVDKDFQQMLQFMKKQYERKFQSLNNFNIDYDSLDFVVKE</sequence>
<accession>A0A077ZP62</accession>
<proteinExistence type="predicted"/>
<dbReference type="Pfam" id="PF03959">
    <property type="entry name" value="FSH1"/>
    <property type="match status" value="1"/>
</dbReference>
<dbReference type="Gene3D" id="3.40.50.1820">
    <property type="entry name" value="alpha/beta hydrolase"/>
    <property type="match status" value="1"/>
</dbReference>
<protein>
    <recommendedName>
        <fullName evidence="2">Serine hydrolase domain-containing protein</fullName>
    </recommendedName>
</protein>
<evidence type="ECO:0000313" key="4">
    <source>
        <dbReference type="Proteomes" id="UP000039865"/>
    </source>
</evidence>
<dbReference type="PANTHER" id="PTHR48070:SF6">
    <property type="entry name" value="ESTERASE OVCA2"/>
    <property type="match status" value="1"/>
</dbReference>
<dbReference type="AlphaFoldDB" id="A0A077ZP62"/>
<dbReference type="Proteomes" id="UP000039865">
    <property type="component" value="Unassembled WGS sequence"/>
</dbReference>
<dbReference type="InterPro" id="IPR050593">
    <property type="entry name" value="LovG"/>
</dbReference>
<dbReference type="OMA" id="HAPFYEW"/>
<evidence type="ECO:0000259" key="2">
    <source>
        <dbReference type="Pfam" id="PF03959"/>
    </source>
</evidence>
<gene>
    <name evidence="3" type="primary">Contig12491.g13324</name>
    <name evidence="3" type="ORF">STYLEM_701</name>
</gene>
<dbReference type="InParanoid" id="A0A077ZP62"/>
<organism evidence="3 4">
    <name type="scientific">Stylonychia lemnae</name>
    <name type="common">Ciliate</name>
    <dbReference type="NCBI Taxonomy" id="5949"/>
    <lineage>
        <taxon>Eukaryota</taxon>
        <taxon>Sar</taxon>
        <taxon>Alveolata</taxon>
        <taxon>Ciliophora</taxon>
        <taxon>Intramacronucleata</taxon>
        <taxon>Spirotrichea</taxon>
        <taxon>Stichotrichia</taxon>
        <taxon>Sporadotrichida</taxon>
        <taxon>Oxytrichidae</taxon>
        <taxon>Stylonychinae</taxon>
        <taxon>Stylonychia</taxon>
    </lineage>
</organism>
<feature type="domain" description="Serine hydrolase" evidence="2">
    <location>
        <begin position="22"/>
        <end position="237"/>
    </location>
</feature>
<dbReference type="GO" id="GO:0005737">
    <property type="term" value="C:cytoplasm"/>
    <property type="evidence" value="ECO:0007669"/>
    <property type="project" value="TreeGrafter"/>
</dbReference>
<name>A0A077ZP62_STYLE</name>
<dbReference type="InterPro" id="IPR029058">
    <property type="entry name" value="AB_hydrolase_fold"/>
</dbReference>
<dbReference type="GO" id="GO:0016787">
    <property type="term" value="F:hydrolase activity"/>
    <property type="evidence" value="ECO:0007669"/>
    <property type="project" value="UniProtKB-KW"/>
</dbReference>
<keyword evidence="4" id="KW-1185">Reference proteome</keyword>
<dbReference type="OrthoDB" id="312595at2759"/>
<keyword evidence="1" id="KW-0378">Hydrolase</keyword>
<reference evidence="3 4" key="1">
    <citation type="submission" date="2014-06" db="EMBL/GenBank/DDBJ databases">
        <authorList>
            <person name="Swart Estienne"/>
        </authorList>
    </citation>
    <scope>NUCLEOTIDE SEQUENCE [LARGE SCALE GENOMIC DNA]</scope>
    <source>
        <strain evidence="3 4">130c</strain>
    </source>
</reference>
<evidence type="ECO:0000313" key="3">
    <source>
        <dbReference type="EMBL" id="CDW71752.1"/>
    </source>
</evidence>
<dbReference type="GO" id="GO:0005634">
    <property type="term" value="C:nucleus"/>
    <property type="evidence" value="ECO:0007669"/>
    <property type="project" value="TreeGrafter"/>
</dbReference>
<dbReference type="InterPro" id="IPR005645">
    <property type="entry name" value="FSH-like_dom"/>
</dbReference>
<dbReference type="PANTHER" id="PTHR48070">
    <property type="entry name" value="ESTERASE OVCA2"/>
    <property type="match status" value="1"/>
</dbReference>
<dbReference type="EMBL" id="CCKQ01000662">
    <property type="protein sequence ID" value="CDW71752.1"/>
    <property type="molecule type" value="Genomic_DNA"/>
</dbReference>
<evidence type="ECO:0000256" key="1">
    <source>
        <dbReference type="ARBA" id="ARBA00022801"/>
    </source>
</evidence>